<dbReference type="InterPro" id="IPR004843">
    <property type="entry name" value="Calcineurin-like_PHP"/>
</dbReference>
<comment type="caution">
    <text evidence="7">The sequence shown here is derived from an EMBL/GenBank/DDBJ whole genome shotgun (WGS) entry which is preliminary data.</text>
</comment>
<dbReference type="InterPro" id="IPR006186">
    <property type="entry name" value="Ser/Thr-sp_prot-phosphatase"/>
</dbReference>
<keyword evidence="3" id="KW-0479">Metal-binding</keyword>
<dbReference type="PANTHER" id="PTHR45619">
    <property type="entry name" value="SERINE/THREONINE-PROTEIN PHOSPHATASE PP2A-RELATED"/>
    <property type="match status" value="1"/>
</dbReference>
<organism evidence="7 8">
    <name type="scientific">Pristionchus mayeri</name>
    <dbReference type="NCBI Taxonomy" id="1317129"/>
    <lineage>
        <taxon>Eukaryota</taxon>
        <taxon>Metazoa</taxon>
        <taxon>Ecdysozoa</taxon>
        <taxon>Nematoda</taxon>
        <taxon>Chromadorea</taxon>
        <taxon>Rhabditida</taxon>
        <taxon>Rhabditina</taxon>
        <taxon>Diplogasteromorpha</taxon>
        <taxon>Diplogasteroidea</taxon>
        <taxon>Neodiplogasteridae</taxon>
        <taxon>Pristionchus</taxon>
    </lineage>
</organism>
<gene>
    <name evidence="7" type="ORF">PMAYCL1PPCAC_01576</name>
</gene>
<name>A0AAN4Z022_9BILA</name>
<evidence type="ECO:0000313" key="8">
    <source>
        <dbReference type="Proteomes" id="UP001328107"/>
    </source>
</evidence>
<dbReference type="InterPro" id="IPR047129">
    <property type="entry name" value="PPA2-like"/>
</dbReference>
<evidence type="ECO:0000256" key="1">
    <source>
        <dbReference type="ARBA" id="ARBA00001936"/>
    </source>
</evidence>
<evidence type="ECO:0000259" key="6">
    <source>
        <dbReference type="Pfam" id="PF00149"/>
    </source>
</evidence>
<dbReference type="EC" id="3.1.3.16" evidence="2"/>
<reference evidence="8" key="1">
    <citation type="submission" date="2022-10" db="EMBL/GenBank/DDBJ databases">
        <title>Genome assembly of Pristionchus species.</title>
        <authorList>
            <person name="Yoshida K."/>
            <person name="Sommer R.J."/>
        </authorList>
    </citation>
    <scope>NUCLEOTIDE SEQUENCE [LARGE SCALE GENOMIC DNA]</scope>
    <source>
        <strain evidence="8">RS5460</strain>
    </source>
</reference>
<dbReference type="GO" id="GO:0046872">
    <property type="term" value="F:metal ion binding"/>
    <property type="evidence" value="ECO:0007669"/>
    <property type="project" value="UniProtKB-KW"/>
</dbReference>
<feature type="non-terminal residue" evidence="7">
    <location>
        <position position="102"/>
    </location>
</feature>
<keyword evidence="8" id="KW-1185">Reference proteome</keyword>
<accession>A0AAN4Z022</accession>
<comment type="cofactor">
    <cofactor evidence="1">
        <name>Mn(2+)</name>
        <dbReference type="ChEBI" id="CHEBI:29035"/>
    </cofactor>
</comment>
<dbReference type="Proteomes" id="UP001328107">
    <property type="component" value="Unassembled WGS sequence"/>
</dbReference>
<feature type="domain" description="Calcineurin-like phosphoesterase" evidence="6">
    <location>
        <begin position="1"/>
        <end position="76"/>
    </location>
</feature>
<evidence type="ECO:0000256" key="2">
    <source>
        <dbReference type="ARBA" id="ARBA00013081"/>
    </source>
</evidence>
<evidence type="ECO:0000256" key="4">
    <source>
        <dbReference type="ARBA" id="ARBA00022801"/>
    </source>
</evidence>
<keyword evidence="4" id="KW-0378">Hydrolase</keyword>
<dbReference type="InterPro" id="IPR029052">
    <property type="entry name" value="Metallo-depent_PP-like"/>
</dbReference>
<evidence type="ECO:0000313" key="7">
    <source>
        <dbReference type="EMBL" id="GMR31381.1"/>
    </source>
</evidence>
<proteinExistence type="predicted"/>
<keyword evidence="5" id="KW-0464">Manganese</keyword>
<evidence type="ECO:0000256" key="3">
    <source>
        <dbReference type="ARBA" id="ARBA00022723"/>
    </source>
</evidence>
<dbReference type="Pfam" id="PF00149">
    <property type="entry name" value="Metallophos"/>
    <property type="match status" value="1"/>
</dbReference>
<evidence type="ECO:0000256" key="5">
    <source>
        <dbReference type="ARBA" id="ARBA00023211"/>
    </source>
</evidence>
<dbReference type="Gene3D" id="3.60.21.10">
    <property type="match status" value="1"/>
</dbReference>
<dbReference type="PRINTS" id="PR00114">
    <property type="entry name" value="STPHPHTASE"/>
</dbReference>
<dbReference type="AlphaFoldDB" id="A0AAN4Z022"/>
<sequence>CVHGGLSPNAKTLDHIRNIRRIGKVPPKGAMRDLLWSDPEEVEGFKKSSRGAGYHFGRAITRKFIDGNALTCISRGLQVAMEGYYWMHGEGDGVLFSAPNYC</sequence>
<dbReference type="GO" id="GO:0004722">
    <property type="term" value="F:protein serine/threonine phosphatase activity"/>
    <property type="evidence" value="ECO:0007669"/>
    <property type="project" value="UniProtKB-EC"/>
</dbReference>
<protein>
    <recommendedName>
        <fullName evidence="2">protein-serine/threonine phosphatase</fullName>
        <ecNumber evidence="2">3.1.3.16</ecNumber>
    </recommendedName>
</protein>
<dbReference type="SUPFAM" id="SSF56300">
    <property type="entry name" value="Metallo-dependent phosphatases"/>
    <property type="match status" value="1"/>
</dbReference>
<dbReference type="EMBL" id="BTRK01000001">
    <property type="protein sequence ID" value="GMR31381.1"/>
    <property type="molecule type" value="Genomic_DNA"/>
</dbReference>
<feature type="non-terminal residue" evidence="7">
    <location>
        <position position="1"/>
    </location>
</feature>